<dbReference type="InterPro" id="IPR025112">
    <property type="entry name" value="PCMD"/>
</dbReference>
<reference evidence="2" key="1">
    <citation type="submission" date="2020-10" db="EMBL/GenBank/DDBJ databases">
        <authorList>
            <person name="Gilroy R."/>
        </authorList>
    </citation>
    <scope>NUCLEOTIDE SEQUENCE</scope>
    <source>
        <strain evidence="2">2478</strain>
    </source>
</reference>
<proteinExistence type="predicted"/>
<comment type="caution">
    <text evidence="2">The sequence shown here is derived from an EMBL/GenBank/DDBJ whole genome shotgun (WGS) entry which is preliminary data.</text>
</comment>
<name>A0A9D9IUX9_9BACT</name>
<dbReference type="CDD" id="cd00063">
    <property type="entry name" value="FN3"/>
    <property type="match status" value="1"/>
</dbReference>
<accession>A0A9D9IUX9</accession>
<evidence type="ECO:0000313" key="2">
    <source>
        <dbReference type="EMBL" id="MBO8479202.1"/>
    </source>
</evidence>
<feature type="domain" description="Putative carbohydrate metabolism" evidence="1">
    <location>
        <begin position="303"/>
        <end position="528"/>
    </location>
</feature>
<evidence type="ECO:0000259" key="1">
    <source>
        <dbReference type="Pfam" id="PF13201"/>
    </source>
</evidence>
<reference evidence="2" key="2">
    <citation type="journal article" date="2021" name="PeerJ">
        <title>Extensive microbial diversity within the chicken gut microbiome revealed by metagenomics and culture.</title>
        <authorList>
            <person name="Gilroy R."/>
            <person name="Ravi A."/>
            <person name="Getino M."/>
            <person name="Pursley I."/>
            <person name="Horton D.L."/>
            <person name="Alikhan N.F."/>
            <person name="Baker D."/>
            <person name="Gharbi K."/>
            <person name="Hall N."/>
            <person name="Watson M."/>
            <person name="Adriaenssens E.M."/>
            <person name="Foster-Nyarko E."/>
            <person name="Jarju S."/>
            <person name="Secka A."/>
            <person name="Antonio M."/>
            <person name="Oren A."/>
            <person name="Chaudhuri R.R."/>
            <person name="La Ragione R."/>
            <person name="Hildebrand F."/>
            <person name="Pallen M.J."/>
        </authorList>
    </citation>
    <scope>NUCLEOTIDE SEQUENCE</scope>
    <source>
        <strain evidence="2">2478</strain>
    </source>
</reference>
<dbReference type="Gene3D" id="2.60.40.2340">
    <property type="match status" value="1"/>
</dbReference>
<gene>
    <name evidence="2" type="ORF">IAB80_10005</name>
</gene>
<sequence>MKFVAGMLPVCLLSSCLIENDMSYPRVYGNITAFEVQGQLASEIDATGRTVSIELSETADITALEITSFSISEGARCEDPAIAVGNTIDLSSPVTVIISTYQDYEWTISANMPVERYVRCDNQADDAVFDLENRTVSVNVTQYQDLSSVRITAMKLGIEGSKIYHGSSAEECTFPMTIDCSSANTFRVETGGVSDTWTLTVAQRNVSPSVLSADAWCYHADITAEFASSDGSQLPVLQYRKQSDSSWTDVAVESSDVDGITVTKSITGLQEGTAYSVRLVLDSTEGESVDFTTGTPDQIENMDFDDWYSDTSGSREIWYPNLNAATEVWGTANPGAGSFVGSLTTPSDFVCEAGQGDGKRSARLESKNALIAFAAGNIFTGRFGRINGLGAELYWGTPFTARPSALKGYYSYAPRLINKVKAPYESLENTMDNCQILVMLTDWEGPFMINTTDNVFVDQENDEHIIAYGKIESDEDTAGQYKEFTLPLTYRRTDATPKYAVVVACSSYKGDYFTGGEGSVMYVDEFEFVYE</sequence>
<dbReference type="InterPro" id="IPR038653">
    <property type="entry name" value="Put_CMD_sf"/>
</dbReference>
<dbReference type="PROSITE" id="PS51257">
    <property type="entry name" value="PROKAR_LIPOPROTEIN"/>
    <property type="match status" value="1"/>
</dbReference>
<evidence type="ECO:0000313" key="3">
    <source>
        <dbReference type="Proteomes" id="UP000823771"/>
    </source>
</evidence>
<organism evidence="2 3">
    <name type="scientific">Candidatus Cryptobacteroides excrementipullorum</name>
    <dbReference type="NCBI Taxonomy" id="2840761"/>
    <lineage>
        <taxon>Bacteria</taxon>
        <taxon>Pseudomonadati</taxon>
        <taxon>Bacteroidota</taxon>
        <taxon>Bacteroidia</taxon>
        <taxon>Bacteroidales</taxon>
        <taxon>Candidatus Cryptobacteroides</taxon>
    </lineage>
</organism>
<dbReference type="InterPro" id="IPR003961">
    <property type="entry name" value="FN3_dom"/>
</dbReference>
<dbReference type="Pfam" id="PF13201">
    <property type="entry name" value="PCMD"/>
    <property type="match status" value="1"/>
</dbReference>
<dbReference type="EMBL" id="JADILZ010000095">
    <property type="protein sequence ID" value="MBO8479202.1"/>
    <property type="molecule type" value="Genomic_DNA"/>
</dbReference>
<protein>
    <submittedName>
        <fullName evidence="2">PCMD domain-containing protein</fullName>
    </submittedName>
</protein>
<dbReference type="Gene3D" id="2.60.120.890">
    <property type="entry name" value="BT2081, beta-jelly-roll domain"/>
    <property type="match status" value="1"/>
</dbReference>
<dbReference type="Proteomes" id="UP000823771">
    <property type="component" value="Unassembled WGS sequence"/>
</dbReference>
<dbReference type="AlphaFoldDB" id="A0A9D9IUX9"/>